<comment type="caution">
    <text evidence="1">The sequence shown here is derived from an EMBL/GenBank/DDBJ whole genome shotgun (WGS) entry which is preliminary data.</text>
</comment>
<sequence length="340" mass="37148">MQYVHPVADEWTDQYALYAPSSRQVLRSAPVGAFLDYCREEGLRPVLLTGEHASVSPLLSLAMGQAGGHWAMRTADGTVYDAVSGYRITAFEDLWLDGSTDRPRHPAFEQTSRTDTIGVLTFDVYVHHSAVAETRIGPVVEHMLAGLGGATPTAWGHVEPLARRWSIDDLTMALRPEMPQSSAIGVAATRGGYSELTVGRTRRGLLERVRGGVPVGSFDPDDAETRARAWGTLESLSERFRPTVAFASYAETEPGGARPAAKNPEQPLGVYLGPRAVRDLALDFDTLQAQYDLVRLGRDRVPGALLRLSGSDPLWHQLVAFSFDLDRERLVEAVRPEIGG</sequence>
<name>A0AA87UTA9_9MICO</name>
<gene>
    <name evidence="1" type="ORF">ABA31_28300</name>
</gene>
<dbReference type="Pfam" id="PF19674">
    <property type="entry name" value="DUF6177"/>
    <property type="match status" value="1"/>
</dbReference>
<dbReference type="InterPro" id="IPR046175">
    <property type="entry name" value="DUF6177"/>
</dbReference>
<dbReference type="RefSeq" id="WP_146797123.1">
    <property type="nucleotide sequence ID" value="NZ_BJUU01000028.1"/>
</dbReference>
<proteinExistence type="predicted"/>
<dbReference type="EMBL" id="BJUU01000028">
    <property type="protein sequence ID" value="GEK81479.1"/>
    <property type="molecule type" value="Genomic_DNA"/>
</dbReference>
<dbReference type="Proteomes" id="UP000321749">
    <property type="component" value="Unassembled WGS sequence"/>
</dbReference>
<evidence type="ECO:0000313" key="1">
    <source>
        <dbReference type="EMBL" id="GEK81479.1"/>
    </source>
</evidence>
<organism evidence="1 2">
    <name type="scientific">Agrococcus baldri</name>
    <dbReference type="NCBI Taxonomy" id="153730"/>
    <lineage>
        <taxon>Bacteria</taxon>
        <taxon>Bacillati</taxon>
        <taxon>Actinomycetota</taxon>
        <taxon>Actinomycetes</taxon>
        <taxon>Micrococcales</taxon>
        <taxon>Microbacteriaceae</taxon>
        <taxon>Agrococcus</taxon>
    </lineage>
</organism>
<dbReference type="AlphaFoldDB" id="A0AA87UTA9"/>
<keyword evidence="2" id="KW-1185">Reference proteome</keyword>
<evidence type="ECO:0000313" key="2">
    <source>
        <dbReference type="Proteomes" id="UP000321749"/>
    </source>
</evidence>
<reference evidence="1 2" key="1">
    <citation type="submission" date="2019-07" db="EMBL/GenBank/DDBJ databases">
        <title>Whole genome shotgun sequence of Agrococcus baldri NBRC 103055.</title>
        <authorList>
            <person name="Hosoyama A."/>
            <person name="Uohara A."/>
            <person name="Ohji S."/>
            <person name="Ichikawa N."/>
        </authorList>
    </citation>
    <scope>NUCLEOTIDE SEQUENCE [LARGE SCALE GENOMIC DNA]</scope>
    <source>
        <strain evidence="1 2">NBRC 103055</strain>
    </source>
</reference>
<accession>A0AA87UTA9</accession>
<protein>
    <submittedName>
        <fullName evidence="1">Uncharacterized protein</fullName>
    </submittedName>
</protein>